<evidence type="ECO:0000313" key="1">
    <source>
        <dbReference type="EMBL" id="QNM11745.1"/>
    </source>
</evidence>
<keyword evidence="2" id="KW-1185">Reference proteome</keyword>
<reference evidence="1 2" key="1">
    <citation type="submission" date="2020-08" db="EMBL/GenBank/DDBJ databases">
        <authorList>
            <person name="Liu C."/>
            <person name="Sun Q."/>
        </authorList>
    </citation>
    <scope>NUCLEOTIDE SEQUENCE [LARGE SCALE GENOMIC DNA]</scope>
    <source>
        <strain evidence="1 2">NSJ-61</strain>
    </source>
</reference>
<dbReference type="KEGG" id="ehn:H9Q80_16075"/>
<evidence type="ECO:0000313" key="2">
    <source>
        <dbReference type="Proteomes" id="UP000515856"/>
    </source>
</evidence>
<protein>
    <submittedName>
        <fullName evidence="1">Uncharacterized protein</fullName>
    </submittedName>
</protein>
<dbReference type="AlphaFoldDB" id="A0A7G9GLR3"/>
<sequence length="90" mass="10394">MPDDEKIIIYDYIYDAVKKAVNVNAQMHDSCHKISELINVELPCLINRILLTAKYGCNCNEETMNAIRDNLKKISNDMIDMALDKDMKKE</sequence>
<name>A0A7G9GLR3_9FIRM</name>
<dbReference type="Proteomes" id="UP000515856">
    <property type="component" value="Chromosome"/>
</dbReference>
<gene>
    <name evidence="1" type="ORF">H9Q80_16075</name>
</gene>
<organism evidence="1 2">
    <name type="scientific">[Eubacterium] hominis</name>
    <dbReference type="NCBI Taxonomy" id="2764325"/>
    <lineage>
        <taxon>Bacteria</taxon>
        <taxon>Bacillati</taxon>
        <taxon>Bacillota</taxon>
        <taxon>Erysipelotrichia</taxon>
        <taxon>Erysipelotrichales</taxon>
        <taxon>Erysipelotrichaceae</taxon>
        <taxon>Amedibacillus</taxon>
    </lineage>
</organism>
<proteinExistence type="predicted"/>
<dbReference type="RefSeq" id="WP_117452130.1">
    <property type="nucleotide sequence ID" value="NZ_CP060636.1"/>
</dbReference>
<accession>A0A7G9GLR3</accession>
<dbReference type="EMBL" id="CP060636">
    <property type="protein sequence ID" value="QNM11745.1"/>
    <property type="molecule type" value="Genomic_DNA"/>
</dbReference>